<sequence>MQRLGTDEVSDEHAPSLEELAGEMQLVHDPDSWEEDQEVTSNSNYDGRTDGGMGVDFDPGAELQDETRAVEDCTMDRADEDDGQAAALGSEQVDVDQLQPLSPEQLHPKKTSANRKFKERQAALDPPPATLFDVHPLLEFAHAHFNLVALKTTIFHKPTEFDLNKRLEWENNLTSTPLTRLPKDQATIAVQVFRNISGFMGNRSSGKNQIDHCFKLLRNVVPRSPALKDEIYCQLCKQLTRNPSSNAVLNGWLLLNACLVTFPPSPPLAECLERFISVHIGTSGDSEASLEVSAYAQEALKSLRCCVTKGERKEIPSAAELKALQRHALNDVTVMVADGSSLVIQVSAWTTSRDLTGLVAHKLGVSHEKAFALFETSNDGEEHLVPDNERVMDLYAEWERTHVVSEPKQKNKKGVKDEKLIGPGLGKAPSAVIEGYHLLYKAYLWVHVDDETAADVGLYYLQAVQNVLNGRYVCDLNVAVELAGYQLFCTLGNGNAPELTNLVYVMQIEERHIINRASMAEQVLDSYNSFLNNWCVQSTQQARLAYLRLCKHQPFYGLTLFRVKNFRQLRVLPARIILAINVMGISILAADSDEMLAMLPYADIASWGYSANSFVFIVVRGSEETEYSFKTVQVSQLHIVQYITALMLLPCRARVLMIMWLPTSIT</sequence>
<dbReference type="GO" id="GO:0005737">
    <property type="term" value="C:cytoplasm"/>
    <property type="evidence" value="ECO:0007669"/>
    <property type="project" value="UniProtKB-SubCell"/>
</dbReference>
<dbReference type="PROSITE" id="PS50057">
    <property type="entry name" value="FERM_3"/>
    <property type="match status" value="1"/>
</dbReference>
<accession>A0A9W6U1L5</accession>
<dbReference type="Gene3D" id="3.10.20.90">
    <property type="entry name" value="Phosphatidylinositol 3-kinase Catalytic Subunit, Chain A, domain 1"/>
    <property type="match status" value="1"/>
</dbReference>
<feature type="compositionally biased region" description="Basic residues" evidence="9">
    <location>
        <begin position="108"/>
        <end position="118"/>
    </location>
</feature>
<evidence type="ECO:0000313" key="13">
    <source>
        <dbReference type="EMBL" id="GMF23452.1"/>
    </source>
</evidence>
<dbReference type="InterPro" id="IPR029071">
    <property type="entry name" value="Ubiquitin-like_domsf"/>
</dbReference>
<organism evidence="13 14">
    <name type="scientific">Phytophthora fragariaefolia</name>
    <dbReference type="NCBI Taxonomy" id="1490495"/>
    <lineage>
        <taxon>Eukaryota</taxon>
        <taxon>Sar</taxon>
        <taxon>Stramenopiles</taxon>
        <taxon>Oomycota</taxon>
        <taxon>Peronosporomycetes</taxon>
        <taxon>Peronosporales</taxon>
        <taxon>Peronosporaceae</taxon>
        <taxon>Phytophthora</taxon>
    </lineage>
</organism>
<proteinExistence type="inferred from homology"/>
<protein>
    <submittedName>
        <fullName evidence="13">Unnamed protein product</fullName>
    </submittedName>
</protein>
<dbReference type="PANTHER" id="PTHR22692">
    <property type="entry name" value="MYOSIN VII, XV"/>
    <property type="match status" value="1"/>
</dbReference>
<comment type="similarity">
    <text evidence="2">Belongs to the TRAFAC class myosin-kinesin ATPase superfamily. Myosin family.</text>
</comment>
<dbReference type="Pfam" id="PF00784">
    <property type="entry name" value="MyTH4"/>
    <property type="match status" value="1"/>
</dbReference>
<dbReference type="SUPFAM" id="SSF54236">
    <property type="entry name" value="Ubiquitin-like"/>
    <property type="match status" value="1"/>
</dbReference>
<dbReference type="InterPro" id="IPR000299">
    <property type="entry name" value="FERM_domain"/>
</dbReference>
<evidence type="ECO:0000256" key="4">
    <source>
        <dbReference type="ARBA" id="ARBA00022737"/>
    </source>
</evidence>
<comment type="caution">
    <text evidence="13">The sequence shown here is derived from an EMBL/GenBank/DDBJ whole genome shotgun (WGS) entry which is preliminary data.</text>
</comment>
<feature type="domain" description="Ras-associating" evidence="11">
    <location>
        <begin position="334"/>
        <end position="410"/>
    </location>
</feature>
<feature type="region of interest" description="Disordered" evidence="9">
    <location>
        <begin position="93"/>
        <end position="122"/>
    </location>
</feature>
<evidence type="ECO:0000256" key="7">
    <source>
        <dbReference type="ARBA" id="ARBA00023175"/>
    </source>
</evidence>
<feature type="region of interest" description="Disordered" evidence="9">
    <location>
        <begin position="1"/>
        <end position="69"/>
    </location>
</feature>
<dbReference type="Gene3D" id="1.20.80.10">
    <property type="match status" value="1"/>
</dbReference>
<dbReference type="InterPro" id="IPR000857">
    <property type="entry name" value="MyTH4_dom"/>
</dbReference>
<dbReference type="SMART" id="SM00295">
    <property type="entry name" value="B41"/>
    <property type="match status" value="1"/>
</dbReference>
<dbReference type="GO" id="GO:0003779">
    <property type="term" value="F:actin binding"/>
    <property type="evidence" value="ECO:0007669"/>
    <property type="project" value="UniProtKB-KW"/>
</dbReference>
<reference evidence="13" key="1">
    <citation type="submission" date="2023-04" db="EMBL/GenBank/DDBJ databases">
        <title>Phytophthora fragariaefolia NBRC 109709.</title>
        <authorList>
            <person name="Ichikawa N."/>
            <person name="Sato H."/>
            <person name="Tonouchi N."/>
        </authorList>
    </citation>
    <scope>NUCLEOTIDE SEQUENCE</scope>
    <source>
        <strain evidence="13">NBRC 109709</strain>
    </source>
</reference>
<dbReference type="InterPro" id="IPR014352">
    <property type="entry name" value="FERM/acyl-CoA-bd_prot_sf"/>
</dbReference>
<keyword evidence="7" id="KW-0505">Motor protein</keyword>
<dbReference type="InterPro" id="IPR000159">
    <property type="entry name" value="RA_dom"/>
</dbReference>
<dbReference type="PROSITE" id="PS50200">
    <property type="entry name" value="RA"/>
    <property type="match status" value="1"/>
</dbReference>
<dbReference type="Pfam" id="PF21989">
    <property type="entry name" value="RA_2"/>
    <property type="match status" value="1"/>
</dbReference>
<gene>
    <name evidence="13" type="ORF">Pfra01_000370800</name>
</gene>
<dbReference type="InterPro" id="IPR011993">
    <property type="entry name" value="PH-like_dom_sf"/>
</dbReference>
<dbReference type="SUPFAM" id="SSF50729">
    <property type="entry name" value="PH domain-like"/>
    <property type="match status" value="1"/>
</dbReference>
<evidence type="ECO:0000256" key="2">
    <source>
        <dbReference type="ARBA" id="ARBA00008314"/>
    </source>
</evidence>
<dbReference type="AlphaFoldDB" id="A0A9W6U1L5"/>
<dbReference type="InterPro" id="IPR002404">
    <property type="entry name" value="IRS_PTB"/>
</dbReference>
<dbReference type="SUPFAM" id="SSF47031">
    <property type="entry name" value="Second domain of FERM"/>
    <property type="match status" value="1"/>
</dbReference>
<name>A0A9W6U1L5_9STRA</name>
<keyword evidence="14" id="KW-1185">Reference proteome</keyword>
<evidence type="ECO:0000256" key="8">
    <source>
        <dbReference type="ARBA" id="ARBA00023203"/>
    </source>
</evidence>
<dbReference type="GO" id="GO:0007165">
    <property type="term" value="P:signal transduction"/>
    <property type="evidence" value="ECO:0007669"/>
    <property type="project" value="InterPro"/>
</dbReference>
<evidence type="ECO:0000259" key="11">
    <source>
        <dbReference type="PROSITE" id="PS50200"/>
    </source>
</evidence>
<evidence type="ECO:0000256" key="9">
    <source>
        <dbReference type="SAM" id="MobiDB-lite"/>
    </source>
</evidence>
<dbReference type="GO" id="GO:0005856">
    <property type="term" value="C:cytoskeleton"/>
    <property type="evidence" value="ECO:0007669"/>
    <property type="project" value="InterPro"/>
</dbReference>
<dbReference type="Pfam" id="PF00373">
    <property type="entry name" value="FERM_M"/>
    <property type="match status" value="1"/>
</dbReference>
<evidence type="ECO:0000259" key="12">
    <source>
        <dbReference type="PROSITE" id="PS51016"/>
    </source>
</evidence>
<dbReference type="InterPro" id="IPR019749">
    <property type="entry name" value="Band_41_domain"/>
</dbReference>
<dbReference type="GO" id="GO:0005524">
    <property type="term" value="F:ATP binding"/>
    <property type="evidence" value="ECO:0007669"/>
    <property type="project" value="UniProtKB-KW"/>
</dbReference>
<dbReference type="EMBL" id="BSXT01000289">
    <property type="protein sequence ID" value="GMF23452.1"/>
    <property type="molecule type" value="Genomic_DNA"/>
</dbReference>
<dbReference type="InterPro" id="IPR035963">
    <property type="entry name" value="FERM_2"/>
</dbReference>
<evidence type="ECO:0000256" key="1">
    <source>
        <dbReference type="ARBA" id="ARBA00004496"/>
    </source>
</evidence>
<dbReference type="Proteomes" id="UP001165121">
    <property type="component" value="Unassembled WGS sequence"/>
</dbReference>
<feature type="domain" description="MyTH4" evidence="12">
    <location>
        <begin position="169"/>
        <end position="325"/>
    </location>
</feature>
<keyword evidence="4" id="KW-0677">Repeat</keyword>
<keyword evidence="3" id="KW-0963">Cytoplasm</keyword>
<evidence type="ECO:0000256" key="6">
    <source>
        <dbReference type="ARBA" id="ARBA00022840"/>
    </source>
</evidence>
<dbReference type="SMART" id="SM00139">
    <property type="entry name" value="MyTH4"/>
    <property type="match status" value="1"/>
</dbReference>
<keyword evidence="5" id="KW-0547">Nucleotide-binding</keyword>
<dbReference type="Pfam" id="PF02174">
    <property type="entry name" value="IRS"/>
    <property type="match status" value="1"/>
</dbReference>
<feature type="domain" description="FERM" evidence="10">
    <location>
        <begin position="330"/>
        <end position="654"/>
    </location>
</feature>
<dbReference type="InterPro" id="IPR038185">
    <property type="entry name" value="MyTH4_dom_sf"/>
</dbReference>
<dbReference type="Gene3D" id="1.25.40.530">
    <property type="entry name" value="MyTH4 domain"/>
    <property type="match status" value="1"/>
</dbReference>
<dbReference type="PROSITE" id="PS51016">
    <property type="entry name" value="MYTH4"/>
    <property type="match status" value="1"/>
</dbReference>
<evidence type="ECO:0000313" key="14">
    <source>
        <dbReference type="Proteomes" id="UP001165121"/>
    </source>
</evidence>
<keyword evidence="8" id="KW-0009">Actin-binding</keyword>
<dbReference type="PANTHER" id="PTHR22692:SF33">
    <property type="entry name" value="MYOSIN"/>
    <property type="match status" value="1"/>
</dbReference>
<dbReference type="CDD" id="cd14473">
    <property type="entry name" value="FERM_B-lobe"/>
    <property type="match status" value="1"/>
</dbReference>
<dbReference type="OrthoDB" id="6108017at2759"/>
<evidence type="ECO:0000256" key="3">
    <source>
        <dbReference type="ARBA" id="ARBA00022490"/>
    </source>
</evidence>
<dbReference type="Gene3D" id="2.30.29.30">
    <property type="entry name" value="Pleckstrin-homology domain (PH domain)/Phosphotyrosine-binding domain (PTB)"/>
    <property type="match status" value="1"/>
</dbReference>
<keyword evidence="6" id="KW-0067">ATP-binding</keyword>
<comment type="subcellular location">
    <subcellularLocation>
        <location evidence="1">Cytoplasm</location>
    </subcellularLocation>
</comment>
<evidence type="ECO:0000259" key="10">
    <source>
        <dbReference type="PROSITE" id="PS50057"/>
    </source>
</evidence>
<dbReference type="InterPro" id="IPR019748">
    <property type="entry name" value="FERM_central"/>
</dbReference>
<evidence type="ECO:0000256" key="5">
    <source>
        <dbReference type="ARBA" id="ARBA00022741"/>
    </source>
</evidence>
<dbReference type="InterPro" id="IPR051567">
    <property type="entry name" value="Unconventional_Myosin_ATPase"/>
</dbReference>